<keyword evidence="1" id="KW-1133">Transmembrane helix</keyword>
<dbReference type="InParanoid" id="A0A6J1X1E5"/>
<keyword evidence="1" id="KW-0812">Transmembrane</keyword>
<dbReference type="KEGG" id="gmw:113518713"/>
<keyword evidence="3" id="KW-1185">Reference proteome</keyword>
<keyword evidence="2" id="KW-0732">Signal</keyword>
<evidence type="ECO:0000313" key="3">
    <source>
        <dbReference type="Proteomes" id="UP001652740"/>
    </source>
</evidence>
<evidence type="ECO:0000256" key="1">
    <source>
        <dbReference type="SAM" id="Phobius"/>
    </source>
</evidence>
<name>A0A6J1X1E5_GALME</name>
<feature type="signal peptide" evidence="2">
    <location>
        <begin position="1"/>
        <end position="22"/>
    </location>
</feature>
<accession>A0A6J1X1E5</accession>
<evidence type="ECO:0000313" key="4">
    <source>
        <dbReference type="RefSeq" id="XP_026759482.2"/>
    </source>
</evidence>
<feature type="transmembrane region" description="Helical" evidence="1">
    <location>
        <begin position="54"/>
        <end position="76"/>
    </location>
</feature>
<proteinExistence type="predicted"/>
<dbReference type="AlphaFoldDB" id="A0A6J1X1E5"/>
<feature type="chain" id="PRO_5046100903" evidence="2">
    <location>
        <begin position="23"/>
        <end position="150"/>
    </location>
</feature>
<dbReference type="Proteomes" id="UP001652740">
    <property type="component" value="Unplaced"/>
</dbReference>
<sequence length="150" mass="16089">MCNKMSVLTLTYLVIFLAVAQCDVNDNVSPSVMDFLSKDMNVGRTFGHNALKRLSFIFLPVMFTLGVISTLLMALAVISVKNLAIGVMLLIVAVSQAVSRLFFAASAPSPLVHLHPRAELLPAPVTGPWPAPGPLLSPWARSDNDATISD</sequence>
<dbReference type="GeneID" id="113518713"/>
<organism evidence="3 4">
    <name type="scientific">Galleria mellonella</name>
    <name type="common">Greater wax moth</name>
    <dbReference type="NCBI Taxonomy" id="7137"/>
    <lineage>
        <taxon>Eukaryota</taxon>
        <taxon>Metazoa</taxon>
        <taxon>Ecdysozoa</taxon>
        <taxon>Arthropoda</taxon>
        <taxon>Hexapoda</taxon>
        <taxon>Insecta</taxon>
        <taxon>Pterygota</taxon>
        <taxon>Neoptera</taxon>
        <taxon>Endopterygota</taxon>
        <taxon>Lepidoptera</taxon>
        <taxon>Glossata</taxon>
        <taxon>Ditrysia</taxon>
        <taxon>Pyraloidea</taxon>
        <taxon>Pyralidae</taxon>
        <taxon>Galleriinae</taxon>
        <taxon>Galleria</taxon>
    </lineage>
</organism>
<dbReference type="RefSeq" id="XP_026759482.2">
    <property type="nucleotide sequence ID" value="XM_026903681.3"/>
</dbReference>
<reference evidence="4" key="1">
    <citation type="submission" date="2025-08" db="UniProtKB">
        <authorList>
            <consortium name="RefSeq"/>
        </authorList>
    </citation>
    <scope>IDENTIFICATION</scope>
    <source>
        <tissue evidence="4">Whole larvae</tissue>
    </source>
</reference>
<evidence type="ECO:0000256" key="2">
    <source>
        <dbReference type="SAM" id="SignalP"/>
    </source>
</evidence>
<gene>
    <name evidence="4" type="primary">LOC113518713</name>
</gene>
<protein>
    <submittedName>
        <fullName evidence="4">Protein apnoia</fullName>
    </submittedName>
</protein>
<keyword evidence="1" id="KW-0472">Membrane</keyword>
<feature type="transmembrane region" description="Helical" evidence="1">
    <location>
        <begin position="83"/>
        <end position="103"/>
    </location>
</feature>